<dbReference type="PANTHER" id="PTHR30055">
    <property type="entry name" value="HTH-TYPE TRANSCRIPTIONAL REGULATOR RUTR"/>
    <property type="match status" value="1"/>
</dbReference>
<dbReference type="InterPro" id="IPR036271">
    <property type="entry name" value="Tet_transcr_reg_TetR-rel_C_sf"/>
</dbReference>
<dbReference type="Gene3D" id="1.10.357.10">
    <property type="entry name" value="Tetracycline Repressor, domain 2"/>
    <property type="match status" value="1"/>
</dbReference>
<feature type="domain" description="HTH tetR-type" evidence="6">
    <location>
        <begin position="18"/>
        <end position="78"/>
    </location>
</feature>
<name>A0A4R6V3B2_9ACTN</name>
<dbReference type="InterPro" id="IPR050109">
    <property type="entry name" value="HTH-type_TetR-like_transc_reg"/>
</dbReference>
<dbReference type="SUPFAM" id="SSF48498">
    <property type="entry name" value="Tetracyclin repressor-like, C-terminal domain"/>
    <property type="match status" value="1"/>
</dbReference>
<proteinExistence type="predicted"/>
<organism evidence="7 8">
    <name type="scientific">Actinorugispora endophytica</name>
    <dbReference type="NCBI Taxonomy" id="1605990"/>
    <lineage>
        <taxon>Bacteria</taxon>
        <taxon>Bacillati</taxon>
        <taxon>Actinomycetota</taxon>
        <taxon>Actinomycetes</taxon>
        <taxon>Streptosporangiales</taxon>
        <taxon>Nocardiopsidaceae</taxon>
        <taxon>Actinorugispora</taxon>
    </lineage>
</organism>
<dbReference type="Proteomes" id="UP000295281">
    <property type="component" value="Unassembled WGS sequence"/>
</dbReference>
<dbReference type="PROSITE" id="PS50977">
    <property type="entry name" value="HTH_TETR_2"/>
    <property type="match status" value="1"/>
</dbReference>
<evidence type="ECO:0000313" key="8">
    <source>
        <dbReference type="Proteomes" id="UP000295281"/>
    </source>
</evidence>
<accession>A0A4R6V3B2</accession>
<sequence>MTTSSPSSPAPRRAGRPGHDAESVLRVAVRVFNERGYDGTSMEDLARALGVTKSAIYHHVSGKEDLLRRSLDHALDALFAVTREPGAATGPAIDRLEHVVRGSVLVLAERLPHVTLLLRVRGNTEVERRALERRREFNRFVGALVRDCVREGSVRPDVDPLLVSRLLFGMVNSLVEWYRPDRGLDPADLADSLTSVAFGGIRS</sequence>
<evidence type="ECO:0000256" key="4">
    <source>
        <dbReference type="PROSITE-ProRule" id="PRU00335"/>
    </source>
</evidence>
<keyword evidence="1" id="KW-0805">Transcription regulation</keyword>
<feature type="region of interest" description="Disordered" evidence="5">
    <location>
        <begin position="1"/>
        <end position="20"/>
    </location>
</feature>
<dbReference type="Pfam" id="PF00440">
    <property type="entry name" value="TetR_N"/>
    <property type="match status" value="1"/>
</dbReference>
<reference evidence="7 8" key="1">
    <citation type="submission" date="2019-03" db="EMBL/GenBank/DDBJ databases">
        <title>Genomic Encyclopedia of Type Strains, Phase IV (KMG-IV): sequencing the most valuable type-strain genomes for metagenomic binning, comparative biology and taxonomic classification.</title>
        <authorList>
            <person name="Goeker M."/>
        </authorList>
    </citation>
    <scope>NUCLEOTIDE SEQUENCE [LARGE SCALE GENOMIC DNA]</scope>
    <source>
        <strain evidence="7 8">DSM 46770</strain>
    </source>
</reference>
<evidence type="ECO:0000313" key="7">
    <source>
        <dbReference type="EMBL" id="TDQ53163.1"/>
    </source>
</evidence>
<dbReference type="AlphaFoldDB" id="A0A4R6V3B2"/>
<evidence type="ECO:0000256" key="5">
    <source>
        <dbReference type="SAM" id="MobiDB-lite"/>
    </source>
</evidence>
<keyword evidence="8" id="KW-1185">Reference proteome</keyword>
<dbReference type="SUPFAM" id="SSF46689">
    <property type="entry name" value="Homeodomain-like"/>
    <property type="match status" value="1"/>
</dbReference>
<dbReference type="InterPro" id="IPR041490">
    <property type="entry name" value="KstR2_TetR_C"/>
</dbReference>
<evidence type="ECO:0000256" key="3">
    <source>
        <dbReference type="ARBA" id="ARBA00023163"/>
    </source>
</evidence>
<dbReference type="Gene3D" id="1.10.10.60">
    <property type="entry name" value="Homeodomain-like"/>
    <property type="match status" value="1"/>
</dbReference>
<dbReference type="PANTHER" id="PTHR30055:SF234">
    <property type="entry name" value="HTH-TYPE TRANSCRIPTIONAL REGULATOR BETI"/>
    <property type="match status" value="1"/>
</dbReference>
<evidence type="ECO:0000259" key="6">
    <source>
        <dbReference type="PROSITE" id="PS50977"/>
    </source>
</evidence>
<dbReference type="GO" id="GO:0003700">
    <property type="term" value="F:DNA-binding transcription factor activity"/>
    <property type="evidence" value="ECO:0007669"/>
    <property type="project" value="TreeGrafter"/>
</dbReference>
<dbReference type="PRINTS" id="PR00455">
    <property type="entry name" value="HTHTETR"/>
</dbReference>
<evidence type="ECO:0000256" key="1">
    <source>
        <dbReference type="ARBA" id="ARBA00023015"/>
    </source>
</evidence>
<feature type="compositionally biased region" description="Low complexity" evidence="5">
    <location>
        <begin position="1"/>
        <end position="12"/>
    </location>
</feature>
<evidence type="ECO:0000256" key="2">
    <source>
        <dbReference type="ARBA" id="ARBA00023125"/>
    </source>
</evidence>
<gene>
    <name evidence="7" type="ORF">EV190_105285</name>
</gene>
<protein>
    <submittedName>
        <fullName evidence="7">TetR family transcriptional regulator</fullName>
    </submittedName>
</protein>
<dbReference type="InterPro" id="IPR001647">
    <property type="entry name" value="HTH_TetR"/>
</dbReference>
<dbReference type="EMBL" id="SNYN01000005">
    <property type="protein sequence ID" value="TDQ53163.1"/>
    <property type="molecule type" value="Genomic_DNA"/>
</dbReference>
<dbReference type="Pfam" id="PF17932">
    <property type="entry name" value="TetR_C_24"/>
    <property type="match status" value="1"/>
</dbReference>
<keyword evidence="3" id="KW-0804">Transcription</keyword>
<keyword evidence="2 4" id="KW-0238">DNA-binding</keyword>
<dbReference type="GO" id="GO:0000976">
    <property type="term" value="F:transcription cis-regulatory region binding"/>
    <property type="evidence" value="ECO:0007669"/>
    <property type="project" value="TreeGrafter"/>
</dbReference>
<dbReference type="InterPro" id="IPR009057">
    <property type="entry name" value="Homeodomain-like_sf"/>
</dbReference>
<comment type="caution">
    <text evidence="7">The sequence shown here is derived from an EMBL/GenBank/DDBJ whole genome shotgun (WGS) entry which is preliminary data.</text>
</comment>
<feature type="DNA-binding region" description="H-T-H motif" evidence="4">
    <location>
        <begin position="41"/>
        <end position="60"/>
    </location>
</feature>